<evidence type="ECO:0000313" key="2">
    <source>
        <dbReference type="Proteomes" id="UP000198362"/>
    </source>
</evidence>
<evidence type="ECO:0000313" key="1">
    <source>
        <dbReference type="EMBL" id="SNT65666.1"/>
    </source>
</evidence>
<gene>
    <name evidence="1" type="ORF">SAMN05421812_1259</name>
</gene>
<dbReference type="Pfam" id="PF04796">
    <property type="entry name" value="RepA_C"/>
    <property type="match status" value="1"/>
</dbReference>
<organism evidence="1 2">
    <name type="scientific">Asanoa hainanensis</name>
    <dbReference type="NCBI Taxonomy" id="560556"/>
    <lineage>
        <taxon>Bacteria</taxon>
        <taxon>Bacillati</taxon>
        <taxon>Actinomycetota</taxon>
        <taxon>Actinomycetes</taxon>
        <taxon>Micromonosporales</taxon>
        <taxon>Micromonosporaceae</taxon>
        <taxon>Asanoa</taxon>
    </lineage>
</organism>
<reference evidence="1 2" key="1">
    <citation type="submission" date="2017-06" db="EMBL/GenBank/DDBJ databases">
        <authorList>
            <person name="Kim H.J."/>
            <person name="Triplett B.A."/>
        </authorList>
    </citation>
    <scope>NUCLEOTIDE SEQUENCE [LARGE SCALE GENOMIC DNA]</scope>
    <source>
        <strain evidence="1 2">CGMCC 4.5593</strain>
    </source>
</reference>
<name>A0A239PEZ2_9ACTN</name>
<accession>A0A239PEZ2</accession>
<proteinExistence type="predicted"/>
<keyword evidence="2" id="KW-1185">Reference proteome</keyword>
<dbReference type="Proteomes" id="UP000198362">
    <property type="component" value="Unassembled WGS sequence"/>
</dbReference>
<sequence length="316" mass="35757">MLRLGCVCRAWNAVPVPRQKITDLERLRAAAEVWDDDAPDIGYLAQLLTQTNLPYKDPGDVAVWSRHNGDVHLLVEPGRRVAADGTYQPIYPYGIMPRLLLIWMSSQAVKTRSPTLVLGASLSEFMRDIGLKPTGGKSGSITRLRDQMERLLKARLTLEVRQGTQRDRAVQISVALKWDLFWGRGDRQDALLPSTIQLSADFFNEIVAHPVPLNMGALAALRGSPMRLDIYAWLTWRMSYLRRPTLIPWDALMVQFGSNLADTKQGRQQFRRDFSNHLREVVLVYRDANVEATDTGLALRPSRTHIPFRGMRSVDG</sequence>
<dbReference type="EMBL" id="FZPH01000025">
    <property type="protein sequence ID" value="SNT65666.1"/>
    <property type="molecule type" value="Genomic_DNA"/>
</dbReference>
<dbReference type="AlphaFoldDB" id="A0A239PEZ2"/>
<protein>
    <submittedName>
        <fullName evidence="1">RepA protein</fullName>
    </submittedName>
</protein>
<dbReference type="InterPro" id="IPR006881">
    <property type="entry name" value="RepA_C"/>
</dbReference>